<dbReference type="AlphaFoldDB" id="A0A1B7NHZ1"/>
<evidence type="ECO:0008006" key="3">
    <source>
        <dbReference type="Google" id="ProtNLM"/>
    </source>
</evidence>
<accession>A0A1B7NHZ1</accession>
<dbReference type="OrthoDB" id="3060996at2759"/>
<organism evidence="1 2">
    <name type="scientific">Rhizopogon vinicolor AM-OR11-026</name>
    <dbReference type="NCBI Taxonomy" id="1314800"/>
    <lineage>
        <taxon>Eukaryota</taxon>
        <taxon>Fungi</taxon>
        <taxon>Dikarya</taxon>
        <taxon>Basidiomycota</taxon>
        <taxon>Agaricomycotina</taxon>
        <taxon>Agaricomycetes</taxon>
        <taxon>Agaricomycetidae</taxon>
        <taxon>Boletales</taxon>
        <taxon>Suillineae</taxon>
        <taxon>Rhizopogonaceae</taxon>
        <taxon>Rhizopogon</taxon>
    </lineage>
</organism>
<reference evidence="1 2" key="1">
    <citation type="submission" date="2016-06" db="EMBL/GenBank/DDBJ databases">
        <title>Comparative genomics of the ectomycorrhizal sister species Rhizopogon vinicolor and Rhizopogon vesiculosus (Basidiomycota: Boletales) reveals a divergence of the mating type B locus.</title>
        <authorList>
            <consortium name="DOE Joint Genome Institute"/>
            <person name="Mujic A.B."/>
            <person name="Kuo A."/>
            <person name="Tritt A."/>
            <person name="Lipzen A."/>
            <person name="Chen C."/>
            <person name="Johnson J."/>
            <person name="Sharma A."/>
            <person name="Barry K."/>
            <person name="Grigoriev I.V."/>
            <person name="Spatafora J.W."/>
        </authorList>
    </citation>
    <scope>NUCLEOTIDE SEQUENCE [LARGE SCALE GENOMIC DNA]</scope>
    <source>
        <strain evidence="1 2">AM-OR11-026</strain>
    </source>
</reference>
<protein>
    <recommendedName>
        <fullName evidence="3">F-box domain-containing protein</fullName>
    </recommendedName>
</protein>
<name>A0A1B7NHZ1_9AGAM</name>
<gene>
    <name evidence="1" type="ORF">K503DRAFT_381658</name>
</gene>
<evidence type="ECO:0000313" key="1">
    <source>
        <dbReference type="EMBL" id="OAX44372.1"/>
    </source>
</evidence>
<dbReference type="InParanoid" id="A0A1B7NHZ1"/>
<evidence type="ECO:0000313" key="2">
    <source>
        <dbReference type="Proteomes" id="UP000092154"/>
    </source>
</evidence>
<keyword evidence="2" id="KW-1185">Reference proteome</keyword>
<proteinExistence type="predicted"/>
<sequence length="220" mass="25141">MVSGTANKVLVCKLWCQTGTFLLYQDIHLRRIGHVTALLNTLQGSALLRMLIKAIHITCEITPQYTLMFDEALRRILEMTPNTTRLSLNMGVYDALTTPIRKYDLSKVVHLEVEEVYFLEVLPCLAQRKNLTILSIETIGGVIDIDTLTFECLQELRMSFSSTSLGFLDAIARKWTMRCLRCFAGHHDTPVPNLGIEYIQFLDVRKTHDDTFPYCHMARA</sequence>
<dbReference type="EMBL" id="KV448125">
    <property type="protein sequence ID" value="OAX44372.1"/>
    <property type="molecule type" value="Genomic_DNA"/>
</dbReference>
<dbReference type="Proteomes" id="UP000092154">
    <property type="component" value="Unassembled WGS sequence"/>
</dbReference>